<protein>
    <submittedName>
        <fullName evidence="1">Uncharacterized protein</fullName>
    </submittedName>
</protein>
<name>A0ABY7DHA6_MYAAR</name>
<dbReference type="Proteomes" id="UP001164746">
    <property type="component" value="Chromosome 2"/>
</dbReference>
<keyword evidence="2" id="KW-1185">Reference proteome</keyword>
<evidence type="ECO:0000313" key="2">
    <source>
        <dbReference type="Proteomes" id="UP001164746"/>
    </source>
</evidence>
<reference evidence="1" key="1">
    <citation type="submission" date="2022-11" db="EMBL/GenBank/DDBJ databases">
        <title>Centuries of genome instability and evolution in soft-shell clam transmissible cancer (bioRxiv).</title>
        <authorList>
            <person name="Hart S.F.M."/>
            <person name="Yonemitsu M.A."/>
            <person name="Giersch R.M."/>
            <person name="Beal B.F."/>
            <person name="Arriagada G."/>
            <person name="Davis B.W."/>
            <person name="Ostrander E.A."/>
            <person name="Goff S.P."/>
            <person name="Metzger M.J."/>
        </authorList>
    </citation>
    <scope>NUCLEOTIDE SEQUENCE</scope>
    <source>
        <strain evidence="1">MELC-2E11</strain>
        <tissue evidence="1">Siphon/mantle</tissue>
    </source>
</reference>
<proteinExistence type="predicted"/>
<gene>
    <name evidence="1" type="ORF">MAR_029717</name>
</gene>
<evidence type="ECO:0000313" key="1">
    <source>
        <dbReference type="EMBL" id="WAQ97027.1"/>
    </source>
</evidence>
<accession>A0ABY7DHA6</accession>
<dbReference type="EMBL" id="CP111013">
    <property type="protein sequence ID" value="WAQ97027.1"/>
    <property type="molecule type" value="Genomic_DNA"/>
</dbReference>
<sequence>MLRCCPSDLLAENAALRGRLGTMEQGVGDLSRQVMLQQLFVEERIRSDGSSGLKQVRNQQSGERSYLTADYATMGSVAGIHEHINNIRTVGMGELNVVLNGVEFRTRHNDYRLYMPTTDRTYNGRREIPFPDVPPAMQDHSVRDYRKYFKPVLCYMEGGWTTNTKTLEEPFFSDRHHIDASSWFDLQDKVRFASYSGGKSSLENFAYLPTTIINVVNGTPEYAQWNYRIMCHPLKNDLPTSAFEMIDDVGERMKKGMPMSRYNETRLARFQLRRQIPTNRNSYIPRTYLWGLLDDLMYEIPGKDNYGANITDDSLGLTMYHVNSNTEPLEPVNTAYYNRSGVICNPLHAYCVIVNSFIIELVVLVNVDY</sequence>
<organism evidence="1 2">
    <name type="scientific">Mya arenaria</name>
    <name type="common">Soft-shell clam</name>
    <dbReference type="NCBI Taxonomy" id="6604"/>
    <lineage>
        <taxon>Eukaryota</taxon>
        <taxon>Metazoa</taxon>
        <taxon>Spiralia</taxon>
        <taxon>Lophotrochozoa</taxon>
        <taxon>Mollusca</taxon>
        <taxon>Bivalvia</taxon>
        <taxon>Autobranchia</taxon>
        <taxon>Heteroconchia</taxon>
        <taxon>Euheterodonta</taxon>
        <taxon>Imparidentia</taxon>
        <taxon>Neoheterodontei</taxon>
        <taxon>Myida</taxon>
        <taxon>Myoidea</taxon>
        <taxon>Myidae</taxon>
        <taxon>Mya</taxon>
    </lineage>
</organism>